<dbReference type="EMBL" id="CP006585">
    <property type="protein sequence ID" value="AGW14085.1"/>
    <property type="molecule type" value="Genomic_DNA"/>
</dbReference>
<dbReference type="HOGENOM" id="CLU_1529656_0_0_7"/>
<dbReference type="PATRIC" id="fig|1121448.10.peg.2285"/>
<dbReference type="KEGG" id="dgg:DGI_2332"/>
<evidence type="ECO:0000256" key="2">
    <source>
        <dbReference type="ARBA" id="ARBA00022475"/>
    </source>
</evidence>
<comment type="subcellular location">
    <subcellularLocation>
        <location evidence="1">Cell membrane</location>
        <topology evidence="1">Multi-pass membrane protein</topology>
    </subcellularLocation>
</comment>
<dbReference type="RefSeq" id="WP_021761045.1">
    <property type="nucleotide sequence ID" value="NC_022444.1"/>
</dbReference>
<keyword evidence="9" id="KW-1185">Reference proteome</keyword>
<protein>
    <submittedName>
        <fullName evidence="8">Putative RDD domain containing protein</fullName>
    </submittedName>
</protein>
<evidence type="ECO:0000259" key="7">
    <source>
        <dbReference type="Pfam" id="PF06271"/>
    </source>
</evidence>
<evidence type="ECO:0000256" key="5">
    <source>
        <dbReference type="ARBA" id="ARBA00023136"/>
    </source>
</evidence>
<organism evidence="8 9">
    <name type="scientific">Megalodesulfovibrio gigas (strain ATCC 19364 / DSM 1382 / NCIMB 9332 / VKM B-1759)</name>
    <name type="common">Desulfovibrio gigas</name>
    <dbReference type="NCBI Taxonomy" id="1121448"/>
    <lineage>
        <taxon>Bacteria</taxon>
        <taxon>Pseudomonadati</taxon>
        <taxon>Thermodesulfobacteriota</taxon>
        <taxon>Desulfovibrionia</taxon>
        <taxon>Desulfovibrionales</taxon>
        <taxon>Desulfovibrionaceae</taxon>
        <taxon>Megalodesulfovibrio</taxon>
    </lineage>
</organism>
<dbReference type="PANTHER" id="PTHR36115">
    <property type="entry name" value="PROLINE-RICH ANTIGEN HOMOLOG-RELATED"/>
    <property type="match status" value="1"/>
</dbReference>
<dbReference type="Pfam" id="PF06271">
    <property type="entry name" value="RDD"/>
    <property type="match status" value="1"/>
</dbReference>
<gene>
    <name evidence="8" type="primary">yckC3</name>
    <name evidence="8" type="ORF">DGI_2332</name>
</gene>
<evidence type="ECO:0000256" key="3">
    <source>
        <dbReference type="ARBA" id="ARBA00022692"/>
    </source>
</evidence>
<reference evidence="9" key="2">
    <citation type="submission" date="2013-07" db="EMBL/GenBank/DDBJ databases">
        <authorList>
            <person name="Morais-Silva F.O."/>
            <person name="Rezende A.M."/>
            <person name="Pimentel C."/>
            <person name="Resende D.M."/>
            <person name="Santos C.I."/>
            <person name="Clemente C."/>
            <person name="de Oliveira L.M."/>
            <person name="da Silva S.M."/>
            <person name="Costa D.A."/>
            <person name="Varela-Raposo A."/>
            <person name="Horacio E.C.A."/>
            <person name="Matos M."/>
            <person name="Flores O."/>
            <person name="Ruiz J.C."/>
            <person name="Rodrigues-Pousada C."/>
        </authorList>
    </citation>
    <scope>NUCLEOTIDE SEQUENCE [LARGE SCALE GENOMIC DNA]</scope>
    <source>
        <strain evidence="9">ATCC 19364 / DSM 1382 / NCIMB 9332 / VKM B-1759</strain>
    </source>
</reference>
<name>T2GBZ7_MEGG1</name>
<sequence>MDRKGFGPRLGAAILDFLIVLVCVGILALLFGTTIGALLGGTVAGPAGGVAGGLAGAYYLTPMLFPPLAFAYGLIEAFTGASPGKRMIGIVIRTDSGQPAPLATLLLRYLLKNAGSALAFLALLTHLNTLNSLSTLASAAITLGFLLTLGESRQALHDRIVGTAVYGS</sequence>
<evidence type="ECO:0000256" key="6">
    <source>
        <dbReference type="SAM" id="Phobius"/>
    </source>
</evidence>
<reference evidence="8 9" key="1">
    <citation type="journal article" date="2013" name="J. Bacteriol.">
        <title>Roles of HynAB and Ech, the only two hydrogenases found in the model sulfate reducer Desulfovibrio gigas.</title>
        <authorList>
            <person name="Morais-Silva F.O."/>
            <person name="Santos C.I."/>
            <person name="Rodrigues R."/>
            <person name="Pereira I.A."/>
            <person name="Rodrigues-Pousada C."/>
        </authorList>
    </citation>
    <scope>NUCLEOTIDE SEQUENCE [LARGE SCALE GENOMIC DNA]</scope>
    <source>
        <strain evidence="9">ATCC 19364 / DSM 1382 / NCIMB 9332 / VKM B-1759</strain>
    </source>
</reference>
<evidence type="ECO:0000256" key="4">
    <source>
        <dbReference type="ARBA" id="ARBA00022989"/>
    </source>
</evidence>
<dbReference type="Proteomes" id="UP000016587">
    <property type="component" value="Chromosome"/>
</dbReference>
<keyword evidence="4 6" id="KW-1133">Transmembrane helix</keyword>
<feature type="transmembrane region" description="Helical" evidence="6">
    <location>
        <begin position="12"/>
        <end position="39"/>
    </location>
</feature>
<proteinExistence type="predicted"/>
<evidence type="ECO:0000256" key="1">
    <source>
        <dbReference type="ARBA" id="ARBA00004651"/>
    </source>
</evidence>
<keyword evidence="3 6" id="KW-0812">Transmembrane</keyword>
<keyword evidence="2" id="KW-1003">Cell membrane</keyword>
<dbReference type="AlphaFoldDB" id="T2GBZ7"/>
<evidence type="ECO:0000313" key="9">
    <source>
        <dbReference type="Proteomes" id="UP000016587"/>
    </source>
</evidence>
<keyword evidence="5 6" id="KW-0472">Membrane</keyword>
<accession>T2GBZ7</accession>
<dbReference type="InterPro" id="IPR051791">
    <property type="entry name" value="Pra-immunoreactive"/>
</dbReference>
<dbReference type="GO" id="GO:0005886">
    <property type="term" value="C:plasma membrane"/>
    <property type="evidence" value="ECO:0007669"/>
    <property type="project" value="UniProtKB-SubCell"/>
</dbReference>
<dbReference type="InterPro" id="IPR010432">
    <property type="entry name" value="RDD"/>
</dbReference>
<dbReference type="TCDB" id="1.E.43.2.8">
    <property type="family name" value="the putative transglycosylase-associated holin (t-a hol) family"/>
</dbReference>
<evidence type="ECO:0000313" key="8">
    <source>
        <dbReference type="EMBL" id="AGW14085.1"/>
    </source>
</evidence>
<dbReference type="STRING" id="1121448.DGI_2332"/>
<dbReference type="eggNOG" id="ENOG50348NH">
    <property type="taxonomic scope" value="Bacteria"/>
</dbReference>
<feature type="domain" description="RDD" evidence="7">
    <location>
        <begin position="5"/>
        <end position="161"/>
    </location>
</feature>